<reference evidence="1" key="1">
    <citation type="journal article" date="2014" name="Int. J. Syst. Evol. Microbiol.">
        <title>Complete genome sequence of Corynebacterium casei LMG S-19264T (=DSM 44701T), isolated from a smear-ripened cheese.</title>
        <authorList>
            <consortium name="US DOE Joint Genome Institute (JGI-PGF)"/>
            <person name="Walter F."/>
            <person name="Albersmeier A."/>
            <person name="Kalinowski J."/>
            <person name="Ruckert C."/>
        </authorList>
    </citation>
    <scope>NUCLEOTIDE SEQUENCE</scope>
    <source>
        <strain evidence="1">JCM 4646</strain>
    </source>
</reference>
<name>A0A919G6S9_9ACTN</name>
<proteinExistence type="predicted"/>
<reference evidence="1" key="2">
    <citation type="submission" date="2020-09" db="EMBL/GenBank/DDBJ databases">
        <authorList>
            <person name="Sun Q."/>
            <person name="Ohkuma M."/>
        </authorList>
    </citation>
    <scope>NUCLEOTIDE SEQUENCE</scope>
    <source>
        <strain evidence="1">JCM 4646</strain>
    </source>
</reference>
<protein>
    <submittedName>
        <fullName evidence="1">Uncharacterized protein</fullName>
    </submittedName>
</protein>
<evidence type="ECO:0000313" key="2">
    <source>
        <dbReference type="Proteomes" id="UP000617734"/>
    </source>
</evidence>
<sequence>MLAVGQARFIGLDDDDLVACLVALGKMGVGQDVHAYRRPFHLGSGRILYESESHIGHTDGEFERGHWPGLPEERNPWSSGPIHRVLWGATGYRGRLPPESAQIQRTRVAIIRRISLGGDQK</sequence>
<keyword evidence="2" id="KW-1185">Reference proteome</keyword>
<gene>
    <name evidence="1" type="ORF">GCM10018781_56380</name>
</gene>
<dbReference type="EMBL" id="BNBO01000040">
    <property type="protein sequence ID" value="GHH79103.1"/>
    <property type="molecule type" value="Genomic_DNA"/>
</dbReference>
<evidence type="ECO:0000313" key="1">
    <source>
        <dbReference type="EMBL" id="GHH79103.1"/>
    </source>
</evidence>
<comment type="caution">
    <text evidence="1">The sequence shown here is derived from an EMBL/GenBank/DDBJ whole genome shotgun (WGS) entry which is preliminary data.</text>
</comment>
<accession>A0A919G6S9</accession>
<dbReference type="AlphaFoldDB" id="A0A919G6S9"/>
<dbReference type="Proteomes" id="UP000617734">
    <property type="component" value="Unassembled WGS sequence"/>
</dbReference>
<organism evidence="1 2">
    <name type="scientific">Kitasatospora indigofera</name>
    <dbReference type="NCBI Taxonomy" id="67307"/>
    <lineage>
        <taxon>Bacteria</taxon>
        <taxon>Bacillati</taxon>
        <taxon>Actinomycetota</taxon>
        <taxon>Actinomycetes</taxon>
        <taxon>Kitasatosporales</taxon>
        <taxon>Streptomycetaceae</taxon>
        <taxon>Kitasatospora</taxon>
    </lineage>
</organism>